<dbReference type="AlphaFoldDB" id="A0A0E0J928"/>
<feature type="region of interest" description="Disordered" evidence="1">
    <location>
        <begin position="1"/>
        <end position="63"/>
    </location>
</feature>
<dbReference type="HOGENOM" id="CLU_2403122_0_0_1"/>
<name>A0A0E0J928_ORYNI</name>
<dbReference type="Proteomes" id="UP000006591">
    <property type="component" value="Chromosome 12"/>
</dbReference>
<proteinExistence type="predicted"/>
<evidence type="ECO:0008006" key="4">
    <source>
        <dbReference type="Google" id="ProtNLM"/>
    </source>
</evidence>
<evidence type="ECO:0000313" key="3">
    <source>
        <dbReference type="Proteomes" id="UP000006591"/>
    </source>
</evidence>
<feature type="compositionally biased region" description="Low complexity" evidence="1">
    <location>
        <begin position="34"/>
        <end position="43"/>
    </location>
</feature>
<protein>
    <recommendedName>
        <fullName evidence="4">DUF834 domain-containing protein</fullName>
    </recommendedName>
</protein>
<accession>A0A0E0J928</accession>
<dbReference type="EnsemblPlants" id="ONIVA12G08640.1">
    <property type="protein sequence ID" value="ONIVA12G08640.1"/>
    <property type="gene ID" value="ONIVA12G08640"/>
</dbReference>
<dbReference type="Gramene" id="ONIVA12G08640.1">
    <property type="protein sequence ID" value="ONIVA12G08640.1"/>
    <property type="gene ID" value="ONIVA12G08640"/>
</dbReference>
<organism evidence="2">
    <name type="scientific">Oryza nivara</name>
    <name type="common">Indian wild rice</name>
    <name type="synonym">Oryza sativa f. spontanea</name>
    <dbReference type="NCBI Taxonomy" id="4536"/>
    <lineage>
        <taxon>Eukaryota</taxon>
        <taxon>Viridiplantae</taxon>
        <taxon>Streptophyta</taxon>
        <taxon>Embryophyta</taxon>
        <taxon>Tracheophyta</taxon>
        <taxon>Spermatophyta</taxon>
        <taxon>Magnoliopsida</taxon>
        <taxon>Liliopsida</taxon>
        <taxon>Poales</taxon>
        <taxon>Poaceae</taxon>
        <taxon>BOP clade</taxon>
        <taxon>Oryzoideae</taxon>
        <taxon>Oryzeae</taxon>
        <taxon>Oryzinae</taxon>
        <taxon>Oryza</taxon>
    </lineage>
</organism>
<reference evidence="2" key="2">
    <citation type="submission" date="2018-04" db="EMBL/GenBank/DDBJ databases">
        <title>OnivRS2 (Oryza nivara Reference Sequence Version 2).</title>
        <authorList>
            <person name="Zhang J."/>
            <person name="Kudrna D."/>
            <person name="Lee S."/>
            <person name="Talag J."/>
            <person name="Rajasekar S."/>
            <person name="Welchert J."/>
            <person name="Hsing Y.-I."/>
            <person name="Wing R.A."/>
        </authorList>
    </citation>
    <scope>NUCLEOTIDE SEQUENCE [LARGE SCALE GENOMIC DNA]</scope>
    <source>
        <strain evidence="2">SL10</strain>
    </source>
</reference>
<sequence>MGRKGRHNEEVSGQRQAEEVEVEALGGRGGGARAGRLGRAWGRCSQRGGGPEQDKDGGWWRSGSGTRVVLVRGMWPYAAAAPEHGDDLAWRQRGERSSWRRWGVA</sequence>
<evidence type="ECO:0000256" key="1">
    <source>
        <dbReference type="SAM" id="MobiDB-lite"/>
    </source>
</evidence>
<reference evidence="2" key="1">
    <citation type="submission" date="2015-04" db="UniProtKB">
        <authorList>
            <consortium name="EnsemblPlants"/>
        </authorList>
    </citation>
    <scope>IDENTIFICATION</scope>
    <source>
        <strain evidence="2">SL10</strain>
    </source>
</reference>
<keyword evidence="3" id="KW-1185">Reference proteome</keyword>
<dbReference type="OMA" id="RCSQRGG"/>
<feature type="compositionally biased region" description="Basic and acidic residues" evidence="1">
    <location>
        <begin position="7"/>
        <end position="18"/>
    </location>
</feature>
<evidence type="ECO:0000313" key="2">
    <source>
        <dbReference type="EnsemblPlants" id="ONIVA12G08640.1"/>
    </source>
</evidence>